<comment type="caution">
    <text evidence="3">The sequence shown here is derived from an EMBL/GenBank/DDBJ whole genome shotgun (WGS) entry which is preliminary data.</text>
</comment>
<dbReference type="AlphaFoldDB" id="A0A918TXY8"/>
<reference evidence="3" key="1">
    <citation type="journal article" date="2014" name="Int. J. Syst. Evol. Microbiol.">
        <title>Complete genome sequence of Corynebacterium casei LMG S-19264T (=DSM 44701T), isolated from a smear-ripened cheese.</title>
        <authorList>
            <consortium name="US DOE Joint Genome Institute (JGI-PGF)"/>
            <person name="Walter F."/>
            <person name="Albersmeier A."/>
            <person name="Kalinowski J."/>
            <person name="Ruckert C."/>
        </authorList>
    </citation>
    <scope>NUCLEOTIDE SEQUENCE</scope>
    <source>
        <strain evidence="3">KCTC 12988</strain>
    </source>
</reference>
<feature type="region of interest" description="Disordered" evidence="1">
    <location>
        <begin position="1"/>
        <end position="30"/>
    </location>
</feature>
<feature type="transmembrane region" description="Helical" evidence="2">
    <location>
        <begin position="80"/>
        <end position="100"/>
    </location>
</feature>
<keyword evidence="2" id="KW-1133">Transmembrane helix</keyword>
<sequence length="357" mass="40411">MSEPENPSNLPEGRRVSKSNSNRETLYLKRQQLLREMQSTEELRPINVREQVETLKNAGSEGTKEEDWGSKEKRRKGSPWMLWAILGLAIPVVLVGLMIVSGGKRGKTASGNSGMGLDFDVLSGAGQVEAEDWFIKNPGEAFEIGLNTLETVSQEGFTLEEVSPLVRSPEQAERLVQLERAGEWVAFDTSVPTDLVWDYGSSGDAGFMVLMGQKKDFHDFRAYFVRDEGEVLMDVDATEARSDIPVIELPGQTLTQPVLMRCWLAKEPHFDARSDERLFSWYQILSPNKVDFVWAYCTRGDAIDEALRKELNYGRLIGERKDYLRATVRLTNAKGFREDEFQIQEYVASEWVLPSSE</sequence>
<evidence type="ECO:0000256" key="1">
    <source>
        <dbReference type="SAM" id="MobiDB-lite"/>
    </source>
</evidence>
<organism evidence="3 4">
    <name type="scientific">Roseibacillus persicicus</name>
    <dbReference type="NCBI Taxonomy" id="454148"/>
    <lineage>
        <taxon>Bacteria</taxon>
        <taxon>Pseudomonadati</taxon>
        <taxon>Verrucomicrobiota</taxon>
        <taxon>Verrucomicrobiia</taxon>
        <taxon>Verrucomicrobiales</taxon>
        <taxon>Verrucomicrobiaceae</taxon>
        <taxon>Roseibacillus</taxon>
    </lineage>
</organism>
<gene>
    <name evidence="3" type="ORF">GCM10007100_38850</name>
</gene>
<reference evidence="3" key="2">
    <citation type="submission" date="2020-09" db="EMBL/GenBank/DDBJ databases">
        <authorList>
            <person name="Sun Q."/>
            <person name="Kim S."/>
        </authorList>
    </citation>
    <scope>NUCLEOTIDE SEQUENCE</scope>
    <source>
        <strain evidence="3">KCTC 12988</strain>
    </source>
</reference>
<protein>
    <submittedName>
        <fullName evidence="3">Uncharacterized protein</fullName>
    </submittedName>
</protein>
<name>A0A918TXY8_9BACT</name>
<dbReference type="RefSeq" id="WP_189574189.1">
    <property type="nucleotide sequence ID" value="NZ_BMXI01000023.1"/>
</dbReference>
<proteinExistence type="predicted"/>
<evidence type="ECO:0000313" key="3">
    <source>
        <dbReference type="EMBL" id="GHC67105.1"/>
    </source>
</evidence>
<evidence type="ECO:0000313" key="4">
    <source>
        <dbReference type="Proteomes" id="UP000644507"/>
    </source>
</evidence>
<accession>A0A918TXY8</accession>
<keyword evidence="4" id="KW-1185">Reference proteome</keyword>
<dbReference type="EMBL" id="BMXI01000023">
    <property type="protein sequence ID" value="GHC67105.1"/>
    <property type="molecule type" value="Genomic_DNA"/>
</dbReference>
<dbReference type="Proteomes" id="UP000644507">
    <property type="component" value="Unassembled WGS sequence"/>
</dbReference>
<evidence type="ECO:0000256" key="2">
    <source>
        <dbReference type="SAM" id="Phobius"/>
    </source>
</evidence>
<keyword evidence="2" id="KW-0472">Membrane</keyword>
<keyword evidence="2" id="KW-0812">Transmembrane</keyword>